<protein>
    <submittedName>
        <fullName evidence="1">Uncharacterized protein</fullName>
    </submittedName>
</protein>
<dbReference type="AlphaFoldDB" id="A0A0F9GZX6"/>
<reference evidence="1" key="1">
    <citation type="journal article" date="2015" name="Nature">
        <title>Complex archaea that bridge the gap between prokaryotes and eukaryotes.</title>
        <authorList>
            <person name="Spang A."/>
            <person name="Saw J.H."/>
            <person name="Jorgensen S.L."/>
            <person name="Zaremba-Niedzwiedzka K."/>
            <person name="Martijn J."/>
            <person name="Lind A.E."/>
            <person name="van Eijk R."/>
            <person name="Schleper C."/>
            <person name="Guy L."/>
            <person name="Ettema T.J."/>
        </authorList>
    </citation>
    <scope>NUCLEOTIDE SEQUENCE</scope>
</reference>
<dbReference type="EMBL" id="LAZR01024510">
    <property type="protein sequence ID" value="KKL74900.1"/>
    <property type="molecule type" value="Genomic_DNA"/>
</dbReference>
<name>A0A0F9GZX6_9ZZZZ</name>
<organism evidence="1">
    <name type="scientific">marine sediment metagenome</name>
    <dbReference type="NCBI Taxonomy" id="412755"/>
    <lineage>
        <taxon>unclassified sequences</taxon>
        <taxon>metagenomes</taxon>
        <taxon>ecological metagenomes</taxon>
    </lineage>
</organism>
<comment type="caution">
    <text evidence="1">The sequence shown here is derived from an EMBL/GenBank/DDBJ whole genome shotgun (WGS) entry which is preliminary data.</text>
</comment>
<accession>A0A0F9GZX6</accession>
<evidence type="ECO:0000313" key="1">
    <source>
        <dbReference type="EMBL" id="KKL74900.1"/>
    </source>
</evidence>
<proteinExistence type="predicted"/>
<gene>
    <name evidence="1" type="ORF">LCGC14_2060280</name>
</gene>
<sequence>KAVGGIFSGTAGQSAFQSRMGRNQRRMDEAINAWGMDIVMNWGKQSAQIRQALKDDIDTMGQQMSQARQENDMETYKLALQQIMFDKEMAVYADMLDKAKVGDIFTAIVGGLGQLGAGFFTSDLWESMKLDFNTPKRDIGIFGGTLT</sequence>
<feature type="non-terminal residue" evidence="1">
    <location>
        <position position="1"/>
    </location>
</feature>